<evidence type="ECO:0000313" key="3">
    <source>
        <dbReference type="Proteomes" id="UP000006281"/>
    </source>
</evidence>
<dbReference type="HOGENOM" id="CLU_081211_1_0_11"/>
<dbReference type="AlphaFoldDB" id="K0K851"/>
<dbReference type="EMBL" id="HE804045">
    <property type="protein sequence ID" value="CCH33702.1"/>
    <property type="molecule type" value="Genomic_DNA"/>
</dbReference>
<evidence type="ECO:0000259" key="1">
    <source>
        <dbReference type="Pfam" id="PF13349"/>
    </source>
</evidence>
<dbReference type="Pfam" id="PF13349">
    <property type="entry name" value="DUF4097"/>
    <property type="match status" value="1"/>
</dbReference>
<dbReference type="eggNOG" id="COG3595">
    <property type="taxonomic scope" value="Bacteria"/>
</dbReference>
<protein>
    <recommendedName>
        <fullName evidence="1">DUF4097 domain-containing protein</fullName>
    </recommendedName>
</protein>
<dbReference type="InterPro" id="IPR025164">
    <property type="entry name" value="Toastrack_DUF4097"/>
</dbReference>
<feature type="domain" description="DUF4097" evidence="1">
    <location>
        <begin position="61"/>
        <end position="209"/>
    </location>
</feature>
<dbReference type="RefSeq" id="WP_015103813.1">
    <property type="nucleotide sequence ID" value="NC_019673.1"/>
</dbReference>
<reference evidence="2 3" key="1">
    <citation type="journal article" date="2012" name="BMC Genomics">
        <title>Complete genome sequence of Saccharothrix espanaensis DSM 44229T and comparison to the other completely sequenced Pseudonocardiaceae.</title>
        <authorList>
            <person name="Strobel T."/>
            <person name="Al-Dilaimi A."/>
            <person name="Blom J."/>
            <person name="Gessner A."/>
            <person name="Kalinowski J."/>
            <person name="Luzhetska M."/>
            <person name="Puhler A."/>
            <person name="Szczepanowski R."/>
            <person name="Bechthold A."/>
            <person name="Ruckert C."/>
        </authorList>
    </citation>
    <scope>NUCLEOTIDE SEQUENCE [LARGE SCALE GENOMIC DNA]</scope>
    <source>
        <strain evidence="3">ATCC 51144 / DSM 44229 / JCM 9112 / NBRC 15066 / NRRL 15764</strain>
    </source>
</reference>
<accession>K0K851</accession>
<name>K0K851_SACES</name>
<dbReference type="PATRIC" id="fig|1179773.3.peg.6511"/>
<evidence type="ECO:0000313" key="2">
    <source>
        <dbReference type="EMBL" id="CCH33702.1"/>
    </source>
</evidence>
<dbReference type="Proteomes" id="UP000006281">
    <property type="component" value="Chromosome"/>
</dbReference>
<dbReference type="BioCyc" id="SESP1179773:BN6_RS31100-MONOMER"/>
<proteinExistence type="predicted"/>
<dbReference type="OrthoDB" id="3252095at2"/>
<keyword evidence="3" id="KW-1185">Reference proteome</keyword>
<dbReference type="KEGG" id="sesp:BN6_64590"/>
<sequence>MPTFATPEPIAVTLDLVMGTTRITAGHRADTVVELRPGDPARENDLRAVEQTRVEFEDGRLLVKSPKVRGIFNKGGAVDVTIHLPTGSTVQGNTAMGSLFARGGYGEFRFKSAAGDVEVERSGPTYLRTAMGNLVAVHVTGEADVLTGSGDLRVDHVAGSAVARNSNGAIRLGEVTGAVRAQNANGDVVIDRALADVTAKTANGSVRIDEVVRGNVVLETAAGRLEVGIREGSAAWLDVRTVLGAVHNSLESATGPESGTETVEVRARNGFGDIVIRRAPNKED</sequence>
<organism evidence="2 3">
    <name type="scientific">Saccharothrix espanaensis (strain ATCC 51144 / DSM 44229 / JCM 9112 / NBRC 15066 / NRRL 15764)</name>
    <dbReference type="NCBI Taxonomy" id="1179773"/>
    <lineage>
        <taxon>Bacteria</taxon>
        <taxon>Bacillati</taxon>
        <taxon>Actinomycetota</taxon>
        <taxon>Actinomycetes</taxon>
        <taxon>Pseudonocardiales</taxon>
        <taxon>Pseudonocardiaceae</taxon>
        <taxon>Saccharothrix</taxon>
    </lineage>
</organism>
<gene>
    <name evidence="2" type="ordered locus">BN6_64590</name>
</gene>
<dbReference type="STRING" id="1179773.BN6_64590"/>